<dbReference type="Gene3D" id="1.10.443.10">
    <property type="entry name" value="Intergrase catalytic core"/>
    <property type="match status" value="1"/>
</dbReference>
<dbReference type="PROSITE" id="PS51900">
    <property type="entry name" value="CB"/>
    <property type="match status" value="1"/>
</dbReference>
<dbReference type="RefSeq" id="WP_125983198.1">
    <property type="nucleotide sequence ID" value="NZ_NGJS01000002.1"/>
</dbReference>
<dbReference type="Pfam" id="PF13495">
    <property type="entry name" value="Phage_int_SAM_4"/>
    <property type="match status" value="1"/>
</dbReference>
<dbReference type="OrthoDB" id="107900at2"/>
<dbReference type="SUPFAM" id="SSF56349">
    <property type="entry name" value="DNA breaking-rejoining enzymes"/>
    <property type="match status" value="1"/>
</dbReference>
<dbReference type="InterPro" id="IPR010998">
    <property type="entry name" value="Integrase_recombinase_N"/>
</dbReference>
<dbReference type="GO" id="GO:0003677">
    <property type="term" value="F:DNA binding"/>
    <property type="evidence" value="ECO:0007669"/>
    <property type="project" value="UniProtKB-UniRule"/>
</dbReference>
<dbReference type="PANTHER" id="PTHR30349:SF64">
    <property type="entry name" value="PROPHAGE INTEGRASE INTD-RELATED"/>
    <property type="match status" value="1"/>
</dbReference>
<evidence type="ECO:0000256" key="5">
    <source>
        <dbReference type="PROSITE-ProRule" id="PRU01248"/>
    </source>
</evidence>
<gene>
    <name evidence="8" type="ORF">CBF37_02815</name>
</gene>
<proteinExistence type="inferred from homology"/>
<dbReference type="GO" id="GO:0015074">
    <property type="term" value="P:DNA integration"/>
    <property type="evidence" value="ECO:0007669"/>
    <property type="project" value="UniProtKB-KW"/>
</dbReference>
<feature type="domain" description="Core-binding (CB)" evidence="7">
    <location>
        <begin position="1"/>
        <end position="86"/>
    </location>
</feature>
<dbReference type="InterPro" id="IPR050090">
    <property type="entry name" value="Tyrosine_recombinase_XerCD"/>
</dbReference>
<dbReference type="InterPro" id="IPR011010">
    <property type="entry name" value="DNA_brk_join_enz"/>
</dbReference>
<organism evidence="8 9">
    <name type="scientific">Vagococcus vulneris</name>
    <dbReference type="NCBI Taxonomy" id="1977869"/>
    <lineage>
        <taxon>Bacteria</taxon>
        <taxon>Bacillati</taxon>
        <taxon>Bacillota</taxon>
        <taxon>Bacilli</taxon>
        <taxon>Lactobacillales</taxon>
        <taxon>Enterococcaceae</taxon>
        <taxon>Vagococcus</taxon>
    </lineage>
</organism>
<dbReference type="InterPro" id="IPR002104">
    <property type="entry name" value="Integrase_catalytic"/>
</dbReference>
<dbReference type="PROSITE" id="PS51898">
    <property type="entry name" value="TYR_RECOMBINASE"/>
    <property type="match status" value="1"/>
</dbReference>
<keyword evidence="2" id="KW-0229">DNA integration</keyword>
<protein>
    <recommendedName>
        <fullName evidence="10">Integrase</fullName>
    </recommendedName>
</protein>
<feature type="domain" description="Tyr recombinase" evidence="6">
    <location>
        <begin position="107"/>
        <end position="298"/>
    </location>
</feature>
<sequence length="312" mass="36836">MEIKEVLEEYLLDCRIRNLSKKTINSYNYQIGIFVKYMEAEFNEKDISKIKRVYVKKYVLDLQETKKSNYVNQLLKTLKLLFKYAVEEEYLDKSVMENISYLKTDTVLLNTFNDREVASMIDFYGKSNDFLSKRNQLIIEIFADCGLRAQEVRELKNENIFDNYIKFLGKGRKERIVPLSPYLSYSLKKYNRVKQGYFNNLRNYREIEDYLFVSKSGNQLKNNVLLEKIVKDACNEIGVREEIQRRSCHSLRHYYAQKLLKSGVNLYTISRLLGHSNIKTTQTYLNSLTNDEILNDVKGITPLTMLLSDNKI</sequence>
<dbReference type="InterPro" id="IPR044068">
    <property type="entry name" value="CB"/>
</dbReference>
<dbReference type="GO" id="GO:0006310">
    <property type="term" value="P:DNA recombination"/>
    <property type="evidence" value="ECO:0007669"/>
    <property type="project" value="UniProtKB-KW"/>
</dbReference>
<dbReference type="InterPro" id="IPR013762">
    <property type="entry name" value="Integrase-like_cat_sf"/>
</dbReference>
<evidence type="ECO:0000256" key="3">
    <source>
        <dbReference type="ARBA" id="ARBA00023125"/>
    </source>
</evidence>
<keyword evidence="9" id="KW-1185">Reference proteome</keyword>
<evidence type="ECO:0000256" key="1">
    <source>
        <dbReference type="ARBA" id="ARBA00008857"/>
    </source>
</evidence>
<evidence type="ECO:0000256" key="2">
    <source>
        <dbReference type="ARBA" id="ARBA00022908"/>
    </source>
</evidence>
<keyword evidence="4" id="KW-0233">DNA recombination</keyword>
<dbReference type="Gene3D" id="1.10.150.130">
    <property type="match status" value="1"/>
</dbReference>
<dbReference type="InterPro" id="IPR004107">
    <property type="entry name" value="Integrase_SAM-like_N"/>
</dbReference>
<dbReference type="Pfam" id="PF00589">
    <property type="entry name" value="Phage_integrase"/>
    <property type="match status" value="1"/>
</dbReference>
<evidence type="ECO:0000259" key="6">
    <source>
        <dbReference type="PROSITE" id="PS51898"/>
    </source>
</evidence>
<evidence type="ECO:0008006" key="10">
    <source>
        <dbReference type="Google" id="ProtNLM"/>
    </source>
</evidence>
<keyword evidence="3 5" id="KW-0238">DNA-binding</keyword>
<evidence type="ECO:0000256" key="4">
    <source>
        <dbReference type="ARBA" id="ARBA00023172"/>
    </source>
</evidence>
<accession>A0A430A1H5</accession>
<comment type="caution">
    <text evidence="8">The sequence shown here is derived from an EMBL/GenBank/DDBJ whole genome shotgun (WGS) entry which is preliminary data.</text>
</comment>
<dbReference type="PANTHER" id="PTHR30349">
    <property type="entry name" value="PHAGE INTEGRASE-RELATED"/>
    <property type="match status" value="1"/>
</dbReference>
<evidence type="ECO:0000313" key="8">
    <source>
        <dbReference type="EMBL" id="RSU00246.1"/>
    </source>
</evidence>
<comment type="similarity">
    <text evidence="1">Belongs to the 'phage' integrase family.</text>
</comment>
<dbReference type="AlphaFoldDB" id="A0A430A1H5"/>
<reference evidence="8 9" key="1">
    <citation type="submission" date="2017-05" db="EMBL/GenBank/DDBJ databases">
        <title>Vagococcus spp. assemblies.</title>
        <authorList>
            <person name="Gulvik C.A."/>
        </authorList>
    </citation>
    <scope>NUCLEOTIDE SEQUENCE [LARGE SCALE GENOMIC DNA]</scope>
    <source>
        <strain evidence="8 9">SS1995</strain>
    </source>
</reference>
<dbReference type="EMBL" id="NGJS01000002">
    <property type="protein sequence ID" value="RSU00246.1"/>
    <property type="molecule type" value="Genomic_DNA"/>
</dbReference>
<name>A0A430A1H5_9ENTE</name>
<dbReference type="Proteomes" id="UP000287857">
    <property type="component" value="Unassembled WGS sequence"/>
</dbReference>
<evidence type="ECO:0000259" key="7">
    <source>
        <dbReference type="PROSITE" id="PS51900"/>
    </source>
</evidence>
<evidence type="ECO:0000313" key="9">
    <source>
        <dbReference type="Proteomes" id="UP000287857"/>
    </source>
</evidence>